<dbReference type="Proteomes" id="UP000887229">
    <property type="component" value="Unassembled WGS sequence"/>
</dbReference>
<dbReference type="GeneID" id="70295816"/>
<dbReference type="EMBL" id="MU251251">
    <property type="protein sequence ID" value="KAG9255273.1"/>
    <property type="molecule type" value="Genomic_DNA"/>
</dbReference>
<proteinExistence type="predicted"/>
<gene>
    <name evidence="2" type="ORF">F5Z01DRAFT_673226</name>
</gene>
<keyword evidence="3" id="KW-1185">Reference proteome</keyword>
<dbReference type="PANTHER" id="PTHR35870">
    <property type="entry name" value="PROTEIN, PUTATIVE (AFU_ORTHOLOGUE AFUA_5G03330)-RELATED"/>
    <property type="match status" value="1"/>
</dbReference>
<evidence type="ECO:0000313" key="2">
    <source>
        <dbReference type="EMBL" id="KAG9255273.1"/>
    </source>
</evidence>
<dbReference type="PANTHER" id="PTHR35870:SF1">
    <property type="entry name" value="PROTEIN, PUTATIVE (AFU_ORTHOLOGUE AFUA_5G03330)-RELATED"/>
    <property type="match status" value="1"/>
</dbReference>
<evidence type="ECO:0000256" key="1">
    <source>
        <dbReference type="ARBA" id="ARBA00023002"/>
    </source>
</evidence>
<comment type="caution">
    <text evidence="2">The sequence shown here is derived from an EMBL/GenBank/DDBJ whole genome shotgun (WGS) entry which is preliminary data.</text>
</comment>
<name>A0A9P7ZPF3_9HYPO</name>
<accession>A0A9P7ZPF3</accession>
<protein>
    <recommendedName>
        <fullName evidence="4">HypA-like protein</fullName>
    </recommendedName>
</protein>
<dbReference type="RefSeq" id="XP_046119197.1">
    <property type="nucleotide sequence ID" value="XM_046264913.1"/>
</dbReference>
<keyword evidence="1" id="KW-0560">Oxidoreductase</keyword>
<reference evidence="2" key="1">
    <citation type="journal article" date="2021" name="IMA Fungus">
        <title>Genomic characterization of three marine fungi, including Emericellopsis atlantica sp. nov. with signatures of a generalist lifestyle and marine biomass degradation.</title>
        <authorList>
            <person name="Hagestad O.C."/>
            <person name="Hou L."/>
            <person name="Andersen J.H."/>
            <person name="Hansen E.H."/>
            <person name="Altermark B."/>
            <person name="Li C."/>
            <person name="Kuhnert E."/>
            <person name="Cox R.J."/>
            <person name="Crous P.W."/>
            <person name="Spatafora J.W."/>
            <person name="Lail K."/>
            <person name="Amirebrahimi M."/>
            <person name="Lipzen A."/>
            <person name="Pangilinan J."/>
            <person name="Andreopoulos W."/>
            <person name="Hayes R.D."/>
            <person name="Ng V."/>
            <person name="Grigoriev I.V."/>
            <person name="Jackson S.A."/>
            <person name="Sutton T.D.S."/>
            <person name="Dobson A.D.W."/>
            <person name="Rama T."/>
        </authorList>
    </citation>
    <scope>NUCLEOTIDE SEQUENCE</scope>
    <source>
        <strain evidence="2">TS7</strain>
    </source>
</reference>
<sequence length="444" mass="50308">MATPYNIHVKPHESGLLRFSQDNASADKVSELLQKDIENHHVFFNTGGFHNHIPHHLLTLYGTGAGPSALQAAFSKNASYQIRASTPDSSIVGELQTDYPAAAPKYLGKGKHYAAFLRFFQTEMETKSWQDVLKEYIFKEDDATAKDLYERLFAGFLHPMIQLMFGVEWQQPAIVAEALAQTAVHDNWLGGFLAEAEKRAEQLEPGTYRPLTELFEELHDKKHAKLAQSARLDDSQKIRDGVMARAPEEALDYISQIKVRPEELEERTAEMAHNAAYIAAASSWHPPHVPKYDFFLIHHLNAVPIFLTINEQAWIPTALKVRFLEWKMRIDVVQYIARGCPPLHPEALHSFAMKDGTAASEPKELLPRFHGIMDDGHTIKVARSLLIAQEQTNKFGEDKPWLKIKGDDWLRAHYLLLEGTEGEQDSNWVRSAGFEGAWKDVPKL</sequence>
<dbReference type="InterPro" id="IPR025337">
    <property type="entry name" value="Questin_oxidase-like"/>
</dbReference>
<evidence type="ECO:0000313" key="3">
    <source>
        <dbReference type="Proteomes" id="UP000887229"/>
    </source>
</evidence>
<evidence type="ECO:0008006" key="4">
    <source>
        <dbReference type="Google" id="ProtNLM"/>
    </source>
</evidence>
<dbReference type="GO" id="GO:0016491">
    <property type="term" value="F:oxidoreductase activity"/>
    <property type="evidence" value="ECO:0007669"/>
    <property type="project" value="UniProtKB-KW"/>
</dbReference>
<organism evidence="2 3">
    <name type="scientific">Emericellopsis atlantica</name>
    <dbReference type="NCBI Taxonomy" id="2614577"/>
    <lineage>
        <taxon>Eukaryota</taxon>
        <taxon>Fungi</taxon>
        <taxon>Dikarya</taxon>
        <taxon>Ascomycota</taxon>
        <taxon>Pezizomycotina</taxon>
        <taxon>Sordariomycetes</taxon>
        <taxon>Hypocreomycetidae</taxon>
        <taxon>Hypocreales</taxon>
        <taxon>Bionectriaceae</taxon>
        <taxon>Emericellopsis</taxon>
    </lineage>
</organism>
<dbReference type="OrthoDB" id="10004862at2759"/>
<dbReference type="Pfam" id="PF14027">
    <property type="entry name" value="Questin_oxidase"/>
    <property type="match status" value="1"/>
</dbReference>
<dbReference type="AlphaFoldDB" id="A0A9P7ZPF3"/>